<dbReference type="PROSITE" id="PS50880">
    <property type="entry name" value="TOPRIM"/>
    <property type="match status" value="1"/>
</dbReference>
<dbReference type="EC" id="5.6.2.2" evidence="10"/>
<dbReference type="SUPFAM" id="SSF56719">
    <property type="entry name" value="Type II DNA topoisomerase"/>
    <property type="match status" value="1"/>
</dbReference>
<protein>
    <recommendedName>
        <fullName evidence="10">DNA topoisomerase 4 subunit B</fullName>
        <ecNumber evidence="10">5.6.2.2</ecNumber>
    </recommendedName>
    <alternativeName>
        <fullName evidence="10">Topoisomerase IV subunit B</fullName>
    </alternativeName>
</protein>
<dbReference type="GO" id="GO:0046872">
    <property type="term" value="F:metal ion binding"/>
    <property type="evidence" value="ECO:0007669"/>
    <property type="project" value="UniProtKB-KW"/>
</dbReference>
<feature type="binding site" evidence="10">
    <location>
        <position position="350"/>
    </location>
    <ligand>
        <name>ATP</name>
        <dbReference type="ChEBI" id="CHEBI:30616"/>
    </ligand>
</feature>
<keyword evidence="8 10" id="KW-0238">DNA-binding</keyword>
<dbReference type="Proteomes" id="UP000333828">
    <property type="component" value="Unassembled WGS sequence"/>
</dbReference>
<dbReference type="InterPro" id="IPR013760">
    <property type="entry name" value="Topo_IIA-like_dom_sf"/>
</dbReference>
<gene>
    <name evidence="10" type="primary">parE</name>
    <name evidence="12" type="ORF">PIN31115_02155</name>
</gene>
<keyword evidence="9 10" id="KW-0413">Isomerase</keyword>
<evidence type="ECO:0000313" key="12">
    <source>
        <dbReference type="EMBL" id="VVE01971.1"/>
    </source>
</evidence>
<dbReference type="InterPro" id="IPR014721">
    <property type="entry name" value="Ribsml_uS5_D2-typ_fold_subgr"/>
</dbReference>
<dbReference type="GO" id="GO:0006265">
    <property type="term" value="P:DNA topological change"/>
    <property type="evidence" value="ECO:0007669"/>
    <property type="project" value="UniProtKB-UniRule"/>
</dbReference>
<feature type="site" description="Interaction with DNA" evidence="10">
    <location>
        <position position="517"/>
    </location>
</feature>
<proteinExistence type="inferred from homology"/>
<dbReference type="Pfam" id="PF00986">
    <property type="entry name" value="DNA_gyraseB_C"/>
    <property type="match status" value="1"/>
</dbReference>
<organism evidence="12 13">
    <name type="scientific">Pandoraea iniqua</name>
    <dbReference type="NCBI Taxonomy" id="2508288"/>
    <lineage>
        <taxon>Bacteria</taxon>
        <taxon>Pseudomonadati</taxon>
        <taxon>Pseudomonadota</taxon>
        <taxon>Betaproteobacteria</taxon>
        <taxon>Burkholderiales</taxon>
        <taxon>Burkholderiaceae</taxon>
        <taxon>Pandoraea</taxon>
    </lineage>
</organism>
<dbReference type="InterPro" id="IPR006171">
    <property type="entry name" value="TOPRIM_dom"/>
</dbReference>
<dbReference type="SMART" id="SM00433">
    <property type="entry name" value="TOP2c"/>
    <property type="match status" value="1"/>
</dbReference>
<dbReference type="InterPro" id="IPR013759">
    <property type="entry name" value="Topo_IIA_B_C"/>
</dbReference>
<evidence type="ECO:0000256" key="9">
    <source>
        <dbReference type="ARBA" id="ARBA00023235"/>
    </source>
</evidence>
<feature type="binding site" evidence="10">
    <location>
        <position position="74"/>
    </location>
    <ligand>
        <name>ATP</name>
        <dbReference type="ChEBI" id="CHEBI:30616"/>
    </ligand>
</feature>
<dbReference type="InterPro" id="IPR005737">
    <property type="entry name" value="TopoIV_B_Gneg"/>
</dbReference>
<comment type="catalytic activity">
    <reaction evidence="1 10">
        <text>ATP-dependent breakage, passage and rejoining of double-stranded DNA.</text>
        <dbReference type="EC" id="5.6.2.2"/>
    </reaction>
</comment>
<evidence type="ECO:0000256" key="6">
    <source>
        <dbReference type="ARBA" id="ARBA00022842"/>
    </source>
</evidence>
<keyword evidence="6" id="KW-0460">Magnesium</keyword>
<keyword evidence="7 10" id="KW-0799">Topoisomerase</keyword>
<feature type="site" description="Interaction with DNA" evidence="10">
    <location>
        <position position="644"/>
    </location>
</feature>
<dbReference type="InterPro" id="IPR002288">
    <property type="entry name" value="DNA_gyrase_B_C"/>
</dbReference>
<feature type="binding site" evidence="10">
    <location>
        <begin position="118"/>
        <end position="124"/>
    </location>
    <ligand>
        <name>ATP</name>
        <dbReference type="ChEBI" id="CHEBI:30616"/>
    </ligand>
</feature>
<evidence type="ECO:0000256" key="5">
    <source>
        <dbReference type="ARBA" id="ARBA00022840"/>
    </source>
</evidence>
<dbReference type="AlphaFoldDB" id="A0A5E4UPK5"/>
<evidence type="ECO:0000256" key="7">
    <source>
        <dbReference type="ARBA" id="ARBA00023029"/>
    </source>
</evidence>
<keyword evidence="13" id="KW-1185">Reference proteome</keyword>
<dbReference type="GO" id="GO:0005694">
    <property type="term" value="C:chromosome"/>
    <property type="evidence" value="ECO:0007669"/>
    <property type="project" value="InterPro"/>
</dbReference>
<dbReference type="CDD" id="cd16928">
    <property type="entry name" value="HATPase_GyrB-like"/>
    <property type="match status" value="1"/>
</dbReference>
<dbReference type="InterPro" id="IPR020568">
    <property type="entry name" value="Ribosomal_Su5_D2-typ_SF"/>
</dbReference>
<dbReference type="InterPro" id="IPR003594">
    <property type="entry name" value="HATPase_dom"/>
</dbReference>
<dbReference type="Gene3D" id="3.40.50.670">
    <property type="match status" value="1"/>
</dbReference>
<name>A0A5E4UPK5_9BURK</name>
<evidence type="ECO:0000313" key="13">
    <source>
        <dbReference type="Proteomes" id="UP000333828"/>
    </source>
</evidence>
<dbReference type="RefSeq" id="WP_150684023.1">
    <property type="nucleotide sequence ID" value="NZ_CABPSI010000002.1"/>
</dbReference>
<dbReference type="InterPro" id="IPR013506">
    <property type="entry name" value="Topo_IIA_bsu_dom2"/>
</dbReference>
<evidence type="ECO:0000256" key="1">
    <source>
        <dbReference type="ARBA" id="ARBA00000185"/>
    </source>
</evidence>
<evidence type="ECO:0000256" key="10">
    <source>
        <dbReference type="HAMAP-Rule" id="MF_00938"/>
    </source>
</evidence>
<dbReference type="GO" id="GO:0003918">
    <property type="term" value="F:DNA topoisomerase type II (double strand cut, ATP-hydrolyzing) activity"/>
    <property type="evidence" value="ECO:0007669"/>
    <property type="project" value="UniProtKB-UniRule"/>
</dbReference>
<feature type="binding site" evidence="10">
    <location>
        <position position="10"/>
    </location>
    <ligand>
        <name>ATP</name>
        <dbReference type="ChEBI" id="CHEBI:30616"/>
    </ligand>
</feature>
<dbReference type="SMART" id="SM00387">
    <property type="entry name" value="HATPase_c"/>
    <property type="match status" value="1"/>
</dbReference>
<dbReference type="FunFam" id="3.40.50.670:FF:000001">
    <property type="entry name" value="DNA topoisomerase 2"/>
    <property type="match status" value="1"/>
</dbReference>
<dbReference type="GO" id="GO:0007059">
    <property type="term" value="P:chromosome segregation"/>
    <property type="evidence" value="ECO:0007669"/>
    <property type="project" value="UniProtKB-UniRule"/>
</dbReference>
<dbReference type="Pfam" id="PF02518">
    <property type="entry name" value="HATPase_c"/>
    <property type="match status" value="1"/>
</dbReference>
<feature type="site" description="Interaction with DNA" evidence="10">
    <location>
        <position position="462"/>
    </location>
</feature>
<keyword evidence="4 10" id="KW-0547">Nucleotide-binding</keyword>
<dbReference type="EMBL" id="CABPSI010000002">
    <property type="protein sequence ID" value="VVE01971.1"/>
    <property type="molecule type" value="Genomic_DNA"/>
</dbReference>
<dbReference type="Pfam" id="PF00204">
    <property type="entry name" value="DNA_gyraseB"/>
    <property type="match status" value="1"/>
</dbReference>
<evidence type="ECO:0000256" key="3">
    <source>
        <dbReference type="ARBA" id="ARBA00022723"/>
    </source>
</evidence>
<comment type="similarity">
    <text evidence="10">Belongs to the type II topoisomerase family. ParE type 1 subfamily.</text>
</comment>
<dbReference type="PANTHER" id="PTHR45866:SF4">
    <property type="entry name" value="DNA TOPOISOMERASE 4 SUBUNIT B"/>
    <property type="match status" value="1"/>
</dbReference>
<dbReference type="SUPFAM" id="SSF55874">
    <property type="entry name" value="ATPase domain of HSP90 chaperone/DNA topoisomerase II/histidine kinase"/>
    <property type="match status" value="1"/>
</dbReference>
<keyword evidence="3" id="KW-0479">Metal-binding</keyword>
<dbReference type="GO" id="GO:0003677">
    <property type="term" value="F:DNA binding"/>
    <property type="evidence" value="ECO:0007669"/>
    <property type="project" value="UniProtKB-UniRule"/>
</dbReference>
<dbReference type="PRINTS" id="PR01098">
    <property type="entry name" value="TOPISMRASE4B"/>
</dbReference>
<feature type="binding site" evidence="10">
    <location>
        <position position="47"/>
    </location>
    <ligand>
        <name>ATP</name>
        <dbReference type="ChEBI" id="CHEBI:30616"/>
    </ligand>
</feature>
<dbReference type="PANTHER" id="PTHR45866">
    <property type="entry name" value="DNA GYRASE/TOPOISOMERASE SUBUNIT B"/>
    <property type="match status" value="1"/>
</dbReference>
<dbReference type="Pfam" id="PF01751">
    <property type="entry name" value="Toprim"/>
    <property type="match status" value="1"/>
</dbReference>
<dbReference type="InterPro" id="IPR036890">
    <property type="entry name" value="HATPase_C_sf"/>
</dbReference>
<evidence type="ECO:0000259" key="11">
    <source>
        <dbReference type="PROSITE" id="PS50880"/>
    </source>
</evidence>
<evidence type="ECO:0000256" key="4">
    <source>
        <dbReference type="ARBA" id="ARBA00022741"/>
    </source>
</evidence>
<dbReference type="InterPro" id="IPR001241">
    <property type="entry name" value="Topo_IIA"/>
</dbReference>
<dbReference type="PRINTS" id="PR00418">
    <property type="entry name" value="TPI2FAMILY"/>
</dbReference>
<dbReference type="InterPro" id="IPR018522">
    <property type="entry name" value="TopoIIA_CS"/>
</dbReference>
<dbReference type="Gene3D" id="3.30.565.10">
    <property type="entry name" value="Histidine kinase-like ATPase, C-terminal domain"/>
    <property type="match status" value="1"/>
</dbReference>
<dbReference type="Gene3D" id="3.30.230.10">
    <property type="match status" value="1"/>
</dbReference>
<dbReference type="SUPFAM" id="SSF54211">
    <property type="entry name" value="Ribosomal protein S5 domain 2-like"/>
    <property type="match status" value="1"/>
</dbReference>
<sequence length="659" mass="72425">MSKKNTPAQYSEASIKVLKGLEPVKQRPGMYTRTENPLHIIQEVIDNASDEALGGFGRQILVTLNKDGSVSVEDDGRGIPVGIHPEEGVPVVEIVFTRLHAGGKFDKAAGGAYTFSGGLHGVGVSVTNALATRLAVTVWRDGQVSDLEFADGGNVSVALHSRPAQRGEKKSGTRVTVWPDTKYFDSPTLPLSELQRLLRSKAVLLPGVRVTLRQEKNGDEQTWFYEHGLRGYLVESLNGAEPLIPLFEGERFADGSEDSFAEGEGAAWVVAWTEDCAQVRESYVNLIPTPAGGTHESGLREGLFQAVRGFIELHNLQPKGVKLLPEDVFSRVSFVLSAKVLDPQFQGQIKERLNSRDAVRLVSSFTRPALELWLNHHVEHGKKLAELVIRQAQARTRAGQKIEKKKSSGVAVLPGKLTDCETEDITRNELFLVEGDSAGGSAKMGRDKEFQAILPLRGKVLNTWETERDRLFANNEVHDIAVAIGVDPHGPNDTPDLSNLRYGKICILSDADVDGSHIQVLLLTLFFRHFPQLIATGHVYVARPPLYRVDAPARGKKPAQKLYALDEGELEAILDKLRKDGVKESAWSISRFKGLGEMSAEQLWETTMNPDTRRLSPVALGALDFDSTVSRMNMLMGKGEAAQRRSWLEAKGNEVEADI</sequence>
<dbReference type="HAMAP" id="MF_00938">
    <property type="entry name" value="ParE_type1"/>
    <property type="match status" value="1"/>
</dbReference>
<keyword evidence="5 10" id="KW-0067">ATP-binding</keyword>
<feature type="domain" description="Toprim" evidence="11">
    <location>
        <begin position="428"/>
        <end position="545"/>
    </location>
</feature>
<dbReference type="PROSITE" id="PS00177">
    <property type="entry name" value="TOPOISOMERASE_II"/>
    <property type="match status" value="1"/>
</dbReference>
<dbReference type="GO" id="GO:0005524">
    <property type="term" value="F:ATP binding"/>
    <property type="evidence" value="ECO:0007669"/>
    <property type="project" value="UniProtKB-UniRule"/>
</dbReference>
<comment type="cofactor">
    <cofactor evidence="2">
        <name>Mg(2+)</name>
        <dbReference type="ChEBI" id="CHEBI:18420"/>
    </cofactor>
</comment>
<accession>A0A5E4UPK5</accession>
<evidence type="ECO:0000256" key="2">
    <source>
        <dbReference type="ARBA" id="ARBA00001946"/>
    </source>
</evidence>
<reference evidence="12 13" key="1">
    <citation type="submission" date="2019-08" db="EMBL/GenBank/DDBJ databases">
        <authorList>
            <person name="Peeters C."/>
        </authorList>
    </citation>
    <scope>NUCLEOTIDE SEQUENCE [LARGE SCALE GENOMIC DNA]</scope>
    <source>
        <strain evidence="12 13">LMG 31115</strain>
    </source>
</reference>
<comment type="function">
    <text evidence="10">Topoisomerase IV is essential for chromosome segregation. It relaxes supercoiled DNA. Performs the decatenation events required during the replication of a circular DNA molecule.</text>
</comment>
<evidence type="ECO:0000256" key="8">
    <source>
        <dbReference type="ARBA" id="ARBA00023125"/>
    </source>
</evidence>
<dbReference type="CDD" id="cd00822">
    <property type="entry name" value="TopoII_Trans_DNA_gyrase"/>
    <property type="match status" value="1"/>
</dbReference>
<comment type="subunit">
    <text evidence="10">Heterotetramer composed of ParC and ParE.</text>
</comment>